<keyword evidence="2" id="KW-0175">Coiled coil</keyword>
<dbReference type="InterPro" id="IPR054612">
    <property type="entry name" value="Phage_capsid-like_C"/>
</dbReference>
<dbReference type="InterPro" id="IPR024455">
    <property type="entry name" value="Phage_capsid"/>
</dbReference>
<organism evidence="4 5">
    <name type="scientific">Flavonifractor plautii</name>
    <name type="common">Fusobacterium plautii</name>
    <dbReference type="NCBI Taxonomy" id="292800"/>
    <lineage>
        <taxon>Bacteria</taxon>
        <taxon>Bacillati</taxon>
        <taxon>Bacillota</taxon>
        <taxon>Clostridia</taxon>
        <taxon>Eubacteriales</taxon>
        <taxon>Oscillospiraceae</taxon>
        <taxon>Flavonifractor</taxon>
    </lineage>
</organism>
<dbReference type="SUPFAM" id="SSF56563">
    <property type="entry name" value="Major capsid protein gp5"/>
    <property type="match status" value="1"/>
</dbReference>
<dbReference type="Pfam" id="PF05065">
    <property type="entry name" value="Phage_capsid"/>
    <property type="match status" value="1"/>
</dbReference>
<dbReference type="Proteomes" id="UP000095746">
    <property type="component" value="Unassembled WGS sequence"/>
</dbReference>
<evidence type="ECO:0000313" key="5">
    <source>
        <dbReference type="Proteomes" id="UP000095746"/>
    </source>
</evidence>
<feature type="domain" description="Phage capsid-like C-terminal" evidence="3">
    <location>
        <begin position="152"/>
        <end position="394"/>
    </location>
</feature>
<sequence>MEKAESLLKDGKREEYRAEMDKVRNLNGEIEDLKSLIEEQDRKFMEKAIDPAEERDKAAERGNDLMKGREVTFSVQEVRKALFVPGAVEKSVTLATGTLAQPTGAGTNIRDPLGYGVGAIIDQVYVQDLTGMASFLEPYVISEFDASGAKVSTAAGTARTDSDDPTFGVAKISPYELTTTSYVDRNIARLTPANYYAKVFAMAMRAMRRDTVEMLFNGDGQGTPDMYGIKNAKNVAGSAIFASLNVEEVGPDLLTDLMFVYGGDEELGGNCRLYLNKKDLQALGKLRGTNEKRRLFDIVPDAGNPNTGIIREGGTIVPYSISSKLTALSASTPGSSDIQTMVYGDPMNYELGLFGDYTVRVDESVKAVERMLTILGDAMVGGNLIVDKGFVVATLPKTGGGG</sequence>
<reference evidence="4 5" key="1">
    <citation type="submission" date="2015-09" db="EMBL/GenBank/DDBJ databases">
        <authorList>
            <consortium name="Pathogen Informatics"/>
        </authorList>
    </citation>
    <scope>NUCLEOTIDE SEQUENCE [LARGE SCALE GENOMIC DNA]</scope>
    <source>
        <strain evidence="4 5">2789STDY5608854</strain>
    </source>
</reference>
<proteinExistence type="predicted"/>
<dbReference type="EMBL" id="CYZT01000179">
    <property type="protein sequence ID" value="CUO82034.1"/>
    <property type="molecule type" value="Genomic_DNA"/>
</dbReference>
<dbReference type="AlphaFoldDB" id="A0A174I4E0"/>
<name>A0A174I4E0_FLAPL</name>
<evidence type="ECO:0000313" key="4">
    <source>
        <dbReference type="EMBL" id="CUO82034.1"/>
    </source>
</evidence>
<evidence type="ECO:0000256" key="1">
    <source>
        <dbReference type="ARBA" id="ARBA00004328"/>
    </source>
</evidence>
<dbReference type="NCBIfam" id="TIGR01554">
    <property type="entry name" value="major_cap_HK97"/>
    <property type="match status" value="1"/>
</dbReference>
<accession>A0A174I4E0</accession>
<evidence type="ECO:0000256" key="2">
    <source>
        <dbReference type="SAM" id="Coils"/>
    </source>
</evidence>
<gene>
    <name evidence="4" type="ORF">ERS852411_02217</name>
</gene>
<comment type="subcellular location">
    <subcellularLocation>
        <location evidence="1">Virion</location>
    </subcellularLocation>
</comment>
<feature type="coiled-coil region" evidence="2">
    <location>
        <begin position="13"/>
        <end position="43"/>
    </location>
</feature>
<protein>
    <submittedName>
        <fullName evidence="4">Phage major capsid protein, HK97 family</fullName>
    </submittedName>
</protein>
<evidence type="ECO:0000259" key="3">
    <source>
        <dbReference type="Pfam" id="PF05065"/>
    </source>
</evidence>